<dbReference type="GO" id="GO:0071111">
    <property type="term" value="F:cyclic-guanylate-specific phosphodiesterase activity"/>
    <property type="evidence" value="ECO:0007669"/>
    <property type="project" value="InterPro"/>
</dbReference>
<dbReference type="Proteomes" id="UP000288405">
    <property type="component" value="Unassembled WGS sequence"/>
</dbReference>
<dbReference type="Pfam" id="PF00563">
    <property type="entry name" value="EAL"/>
    <property type="match status" value="1"/>
</dbReference>
<name>A0A432WIK5_9GAMM</name>
<dbReference type="Gene3D" id="3.20.20.450">
    <property type="entry name" value="EAL domain"/>
    <property type="match status" value="1"/>
</dbReference>
<dbReference type="PANTHER" id="PTHR33121:SF15">
    <property type="entry name" value="BLUE LIGHT- AND TEMPERATURE-REGULATED ANTIREPRESSOR BLUF"/>
    <property type="match status" value="1"/>
</dbReference>
<dbReference type="CDD" id="cd01948">
    <property type="entry name" value="EAL"/>
    <property type="match status" value="1"/>
</dbReference>
<evidence type="ECO:0000259" key="1">
    <source>
        <dbReference type="PROSITE" id="PS50883"/>
    </source>
</evidence>
<dbReference type="PANTHER" id="PTHR33121">
    <property type="entry name" value="CYCLIC DI-GMP PHOSPHODIESTERASE PDEF"/>
    <property type="match status" value="1"/>
</dbReference>
<comment type="caution">
    <text evidence="2">The sequence shown here is derived from an EMBL/GenBank/DDBJ whole genome shotgun (WGS) entry which is preliminary data.</text>
</comment>
<proteinExistence type="predicted"/>
<evidence type="ECO:0000313" key="2">
    <source>
        <dbReference type="EMBL" id="RUO33547.1"/>
    </source>
</evidence>
<protein>
    <submittedName>
        <fullName evidence="2">Diguanylate phosphodiesterase</fullName>
    </submittedName>
</protein>
<dbReference type="SMART" id="SM00052">
    <property type="entry name" value="EAL"/>
    <property type="match status" value="1"/>
</dbReference>
<dbReference type="SUPFAM" id="SSF141868">
    <property type="entry name" value="EAL domain-like"/>
    <property type="match status" value="1"/>
</dbReference>
<dbReference type="InterPro" id="IPR050706">
    <property type="entry name" value="Cyclic-di-GMP_PDE-like"/>
</dbReference>
<dbReference type="PROSITE" id="PS50883">
    <property type="entry name" value="EAL"/>
    <property type="match status" value="1"/>
</dbReference>
<reference evidence="2 3" key="1">
    <citation type="journal article" date="2011" name="Front. Microbiol.">
        <title>Genomic signatures of strain selection and enhancement in Bacillus atrophaeus var. globigii, a historical biowarfare simulant.</title>
        <authorList>
            <person name="Gibbons H.S."/>
            <person name="Broomall S.M."/>
            <person name="McNew L.A."/>
            <person name="Daligault H."/>
            <person name="Chapman C."/>
            <person name="Bruce D."/>
            <person name="Karavis M."/>
            <person name="Krepps M."/>
            <person name="McGregor P.A."/>
            <person name="Hong C."/>
            <person name="Park K.H."/>
            <person name="Akmal A."/>
            <person name="Feldman A."/>
            <person name="Lin J.S."/>
            <person name="Chang W.E."/>
            <person name="Higgs B.W."/>
            <person name="Demirev P."/>
            <person name="Lindquist J."/>
            <person name="Liem A."/>
            <person name="Fochler E."/>
            <person name="Read T.D."/>
            <person name="Tapia R."/>
            <person name="Johnson S."/>
            <person name="Bishop-Lilly K.A."/>
            <person name="Detter C."/>
            <person name="Han C."/>
            <person name="Sozhamannan S."/>
            <person name="Rosenzweig C.N."/>
            <person name="Skowronski E.W."/>
        </authorList>
    </citation>
    <scope>NUCLEOTIDE SEQUENCE [LARGE SCALE GENOMIC DNA]</scope>
    <source>
        <strain evidence="2 3">GYP-17</strain>
    </source>
</reference>
<accession>A0A432WIK5</accession>
<dbReference type="InterPro" id="IPR035919">
    <property type="entry name" value="EAL_sf"/>
</dbReference>
<gene>
    <name evidence="2" type="ORF">CWE11_06825</name>
</gene>
<feature type="domain" description="EAL" evidence="1">
    <location>
        <begin position="1"/>
        <end position="247"/>
    </location>
</feature>
<keyword evidence="3" id="KW-1185">Reference proteome</keyword>
<dbReference type="AlphaFoldDB" id="A0A432WIK5"/>
<organism evidence="2 3">
    <name type="scientific">Aliidiomarina sanyensis</name>
    <dbReference type="NCBI Taxonomy" id="1249555"/>
    <lineage>
        <taxon>Bacteria</taxon>
        <taxon>Pseudomonadati</taxon>
        <taxon>Pseudomonadota</taxon>
        <taxon>Gammaproteobacteria</taxon>
        <taxon>Alteromonadales</taxon>
        <taxon>Idiomarinaceae</taxon>
        <taxon>Aliidiomarina</taxon>
    </lineage>
</organism>
<dbReference type="RefSeq" id="WP_126776857.1">
    <property type="nucleotide sequence ID" value="NZ_PIPM01000005.1"/>
</dbReference>
<dbReference type="OrthoDB" id="1673646at2"/>
<dbReference type="EMBL" id="PIPM01000005">
    <property type="protein sequence ID" value="RUO33547.1"/>
    <property type="molecule type" value="Genomic_DNA"/>
</dbReference>
<sequence>MSVCEQCNCYKGMGFKIKMAFQPIVQVQKKEVYAYEALVRGADGEGAGEVLARVNSDNIYSFDQTCRTTAIETASKLKMQEKLSINFLPNAIYEPETCLERTFRMAKKLDFPHQNIIFEVTEHERVENHSLLLEVFETYKRNGFLTTIDDFGEGYAGLNLLAEFQPDMIKLDMALIRNIHQRRVSQTILRGILSVARELEICIVAEGVETHDEYSFLFDQGVQLMQGYYFSKPLIEGLTNPFTQRTTRLQDSHCASLVVPEDN</sequence>
<dbReference type="InterPro" id="IPR001633">
    <property type="entry name" value="EAL_dom"/>
</dbReference>
<evidence type="ECO:0000313" key="3">
    <source>
        <dbReference type="Proteomes" id="UP000288405"/>
    </source>
</evidence>